<dbReference type="Proteomes" id="UP001186974">
    <property type="component" value="Unassembled WGS sequence"/>
</dbReference>
<evidence type="ECO:0000313" key="1">
    <source>
        <dbReference type="EMBL" id="KAK3067640.1"/>
    </source>
</evidence>
<keyword evidence="2" id="KW-1185">Reference proteome</keyword>
<dbReference type="EMBL" id="JAWDJW010005473">
    <property type="protein sequence ID" value="KAK3067640.1"/>
    <property type="molecule type" value="Genomic_DNA"/>
</dbReference>
<accession>A0ACC3DFB0</accession>
<feature type="non-terminal residue" evidence="1">
    <location>
        <position position="343"/>
    </location>
</feature>
<reference evidence="1" key="1">
    <citation type="submission" date="2024-09" db="EMBL/GenBank/DDBJ databases">
        <title>Black Yeasts Isolated from many extreme environments.</title>
        <authorList>
            <person name="Coleine C."/>
            <person name="Stajich J.E."/>
            <person name="Selbmann L."/>
        </authorList>
    </citation>
    <scope>NUCLEOTIDE SEQUENCE</scope>
    <source>
        <strain evidence="1">CCFEE 5737</strain>
    </source>
</reference>
<organism evidence="1 2">
    <name type="scientific">Coniosporium uncinatum</name>
    <dbReference type="NCBI Taxonomy" id="93489"/>
    <lineage>
        <taxon>Eukaryota</taxon>
        <taxon>Fungi</taxon>
        <taxon>Dikarya</taxon>
        <taxon>Ascomycota</taxon>
        <taxon>Pezizomycotina</taxon>
        <taxon>Dothideomycetes</taxon>
        <taxon>Dothideomycetes incertae sedis</taxon>
        <taxon>Coniosporium</taxon>
    </lineage>
</organism>
<evidence type="ECO:0000313" key="2">
    <source>
        <dbReference type="Proteomes" id="UP001186974"/>
    </source>
</evidence>
<gene>
    <name evidence="1" type="ORF">LTS18_000999</name>
</gene>
<name>A0ACC3DFB0_9PEZI</name>
<proteinExistence type="predicted"/>
<protein>
    <submittedName>
        <fullName evidence="1">Uncharacterized protein</fullName>
    </submittedName>
</protein>
<comment type="caution">
    <text evidence="1">The sequence shown here is derived from an EMBL/GenBank/DDBJ whole genome shotgun (WGS) entry which is preliminary data.</text>
</comment>
<sequence length="343" mass="40106">MLRKWQRLPLETDKSDHRRALNALYSSSFSEKAKGEEKGSRKNHPERWRRLGFQSEDPVGDFETVGFLGMMDVTDFVRKYVDQYQKLLLEQSTKSAEQRVPIARASLSVTEILYEHFEVEKCDDEDAQRYVALESRSNFERAFRPLLLHWSRLHTAGLNAFLRLWKATGAEVEDFEKVEELVRILVEQVVGQAPRITDIHEVEEELAEFEYRRLRQLQMELLELTYEDAWGRHLRQVRDELNHEALQFVREQRIRCLLQGAWFPHIMGCDGGGSGPVTKQNLHRTVATSWRYVRLSHNRRYLHYSDFEQKTIEEPGLDMLEEKVDLSIVSSVVSNVSADPPSS</sequence>